<dbReference type="PANTHER" id="PTHR11461">
    <property type="entry name" value="SERINE PROTEASE INHIBITOR, SERPIN"/>
    <property type="match status" value="1"/>
</dbReference>
<dbReference type="PANTHER" id="PTHR11461:SF211">
    <property type="entry name" value="GH10112P-RELATED"/>
    <property type="match status" value="1"/>
</dbReference>
<evidence type="ECO:0000256" key="1">
    <source>
        <dbReference type="ARBA" id="ARBA00004613"/>
    </source>
</evidence>
<evidence type="ECO:0000313" key="7">
    <source>
        <dbReference type="Proteomes" id="UP000707356"/>
    </source>
</evidence>
<name>A0A951P9P0_9CYAN</name>
<evidence type="ECO:0000256" key="4">
    <source>
        <dbReference type="RuleBase" id="RU000411"/>
    </source>
</evidence>
<evidence type="ECO:0000256" key="3">
    <source>
        <dbReference type="ARBA" id="ARBA00022729"/>
    </source>
</evidence>
<evidence type="ECO:0000256" key="2">
    <source>
        <dbReference type="ARBA" id="ARBA00022525"/>
    </source>
</evidence>
<dbReference type="Gene3D" id="3.30.497.10">
    <property type="entry name" value="Antithrombin, subunit I, domain 2"/>
    <property type="match status" value="1"/>
</dbReference>
<organism evidence="6 7">
    <name type="scientific">Pegethrix bostrychoides GSE-TBD4-15B</name>
    <dbReference type="NCBI Taxonomy" id="2839662"/>
    <lineage>
        <taxon>Bacteria</taxon>
        <taxon>Bacillati</taxon>
        <taxon>Cyanobacteriota</taxon>
        <taxon>Cyanophyceae</taxon>
        <taxon>Oculatellales</taxon>
        <taxon>Oculatellaceae</taxon>
        <taxon>Pegethrix</taxon>
    </lineage>
</organism>
<reference evidence="6" key="1">
    <citation type="submission" date="2021-05" db="EMBL/GenBank/DDBJ databases">
        <authorList>
            <person name="Pietrasiak N."/>
            <person name="Ward R."/>
            <person name="Stajich J.E."/>
            <person name="Kurbessoian T."/>
        </authorList>
    </citation>
    <scope>NUCLEOTIDE SEQUENCE</scope>
    <source>
        <strain evidence="6">GSE-TBD4-15B</strain>
    </source>
</reference>
<dbReference type="CDD" id="cd19590">
    <property type="entry name" value="serpin_thermopin-like"/>
    <property type="match status" value="1"/>
</dbReference>
<dbReference type="SUPFAM" id="SSF56574">
    <property type="entry name" value="Serpins"/>
    <property type="match status" value="1"/>
</dbReference>
<evidence type="ECO:0000313" key="6">
    <source>
        <dbReference type="EMBL" id="MBW4465297.1"/>
    </source>
</evidence>
<sequence length="395" mass="44391">MAFGRLREEDVREHIDPSSVAVVQENTAFALDLYKALRAEEGNLFFSPYSISVAFAMTYAGARGETGRQMAQVLHFPSEQQLHPIFSALEAELKTAQQSGGTLLRSANSLYPQTKYPFLEVFLTLLEMHYGAQVTALDYKNNPEAARDTINSWVAAKTEEKIKDLIPAGGLTPLTRLVLVNAIYFKGNWTSQFDQSRTIAAPFWIRSDHVLPVPMMQQTETFGYNETKDLQVLELPYRGDRLSMMILLPQQKNGLTELENNLTLENLAHWTRELQPREVQISLPRFKINCPFKLNDTLIAMGMKDAFDENKANFSGMDGQENWLYIEAVFHQAFVDVNEEGSEAVAATAVVTGSRSLPPPPAVFQANHPFIFLIREQHTGNVLFLGRFVTPEAVA</sequence>
<dbReference type="Gene3D" id="2.30.39.10">
    <property type="entry name" value="Alpha-1-antitrypsin, domain 1"/>
    <property type="match status" value="1"/>
</dbReference>
<dbReference type="FunFam" id="2.30.39.10:FF:000001">
    <property type="entry name" value="Serpin family B member 2"/>
    <property type="match status" value="1"/>
</dbReference>
<feature type="domain" description="Serpin" evidence="5">
    <location>
        <begin position="31"/>
        <end position="391"/>
    </location>
</feature>
<comment type="subcellular location">
    <subcellularLocation>
        <location evidence="1">Secreted</location>
    </subcellularLocation>
</comment>
<protein>
    <submittedName>
        <fullName evidence="6">Serpin family protein</fullName>
    </submittedName>
</protein>
<dbReference type="EMBL" id="JAHHHV010000037">
    <property type="protein sequence ID" value="MBW4465297.1"/>
    <property type="molecule type" value="Genomic_DNA"/>
</dbReference>
<dbReference type="Proteomes" id="UP000707356">
    <property type="component" value="Unassembled WGS sequence"/>
</dbReference>
<keyword evidence="2" id="KW-0964">Secreted</keyword>
<dbReference type="GO" id="GO:0005615">
    <property type="term" value="C:extracellular space"/>
    <property type="evidence" value="ECO:0007669"/>
    <property type="project" value="InterPro"/>
</dbReference>
<dbReference type="GO" id="GO:0004867">
    <property type="term" value="F:serine-type endopeptidase inhibitor activity"/>
    <property type="evidence" value="ECO:0007669"/>
    <property type="project" value="InterPro"/>
</dbReference>
<reference evidence="6" key="2">
    <citation type="journal article" date="2022" name="Microbiol. Resour. Announc.">
        <title>Metagenome Sequencing to Explore Phylogenomics of Terrestrial Cyanobacteria.</title>
        <authorList>
            <person name="Ward R.D."/>
            <person name="Stajich J.E."/>
            <person name="Johansen J.R."/>
            <person name="Huntemann M."/>
            <person name="Clum A."/>
            <person name="Foster B."/>
            <person name="Foster B."/>
            <person name="Roux S."/>
            <person name="Palaniappan K."/>
            <person name="Varghese N."/>
            <person name="Mukherjee S."/>
            <person name="Reddy T.B.K."/>
            <person name="Daum C."/>
            <person name="Copeland A."/>
            <person name="Chen I.A."/>
            <person name="Ivanova N.N."/>
            <person name="Kyrpides N.C."/>
            <person name="Shapiro N."/>
            <person name="Eloe-Fadrosh E.A."/>
            <person name="Pietrasiak N."/>
        </authorList>
    </citation>
    <scope>NUCLEOTIDE SEQUENCE</scope>
    <source>
        <strain evidence="6">GSE-TBD4-15B</strain>
    </source>
</reference>
<gene>
    <name evidence="6" type="ORF">KME07_07635</name>
</gene>
<dbReference type="InterPro" id="IPR042178">
    <property type="entry name" value="Serpin_sf_1"/>
</dbReference>
<keyword evidence="3" id="KW-0732">Signal</keyword>
<dbReference type="InterPro" id="IPR036186">
    <property type="entry name" value="Serpin_sf"/>
</dbReference>
<dbReference type="Pfam" id="PF00079">
    <property type="entry name" value="Serpin"/>
    <property type="match status" value="1"/>
</dbReference>
<dbReference type="InterPro" id="IPR000215">
    <property type="entry name" value="Serpin_fam"/>
</dbReference>
<proteinExistence type="inferred from homology"/>
<dbReference type="FunFam" id="3.30.497.10:FF:000031">
    <property type="entry name" value="Putative salivary serpin"/>
    <property type="match status" value="1"/>
</dbReference>
<evidence type="ECO:0000259" key="5">
    <source>
        <dbReference type="SMART" id="SM00093"/>
    </source>
</evidence>
<comment type="caution">
    <text evidence="6">The sequence shown here is derived from an EMBL/GenBank/DDBJ whole genome shotgun (WGS) entry which is preliminary data.</text>
</comment>
<comment type="similarity">
    <text evidence="4">Belongs to the serpin family.</text>
</comment>
<dbReference type="PROSITE" id="PS00284">
    <property type="entry name" value="SERPIN"/>
    <property type="match status" value="1"/>
</dbReference>
<accession>A0A951P9P0</accession>
<dbReference type="InterPro" id="IPR042185">
    <property type="entry name" value="Serpin_sf_2"/>
</dbReference>
<dbReference type="SMART" id="SM00093">
    <property type="entry name" value="SERPIN"/>
    <property type="match status" value="1"/>
</dbReference>
<dbReference type="InterPro" id="IPR023795">
    <property type="entry name" value="Serpin_CS"/>
</dbReference>
<dbReference type="InterPro" id="IPR023796">
    <property type="entry name" value="Serpin_dom"/>
</dbReference>
<dbReference type="AlphaFoldDB" id="A0A951P9P0"/>